<dbReference type="InterPro" id="IPR002173">
    <property type="entry name" value="Carboh/pur_kinase_PfkB_CS"/>
</dbReference>
<evidence type="ECO:0000256" key="10">
    <source>
        <dbReference type="ARBA" id="ARBA00022958"/>
    </source>
</evidence>
<feature type="binding site" evidence="12">
    <location>
        <position position="244"/>
    </location>
    <ligand>
        <name>substrate</name>
    </ligand>
</feature>
<comment type="subunit">
    <text evidence="12">Homodimer.</text>
</comment>
<dbReference type="PRINTS" id="PR00990">
    <property type="entry name" value="RIBOKINASE"/>
</dbReference>
<evidence type="ECO:0000256" key="1">
    <source>
        <dbReference type="ARBA" id="ARBA00005380"/>
    </source>
</evidence>
<comment type="caution">
    <text evidence="14">The sequence shown here is derived from an EMBL/GenBank/DDBJ whole genome shotgun (WGS) entry which is preliminary data.</text>
</comment>
<comment type="similarity">
    <text evidence="12">Belongs to the carbohydrate kinase PfkB family. Ribokinase subfamily.</text>
</comment>
<feature type="binding site" evidence="12">
    <location>
        <position position="277"/>
    </location>
    <ligand>
        <name>K(+)</name>
        <dbReference type="ChEBI" id="CHEBI:29103"/>
    </ligand>
</feature>
<feature type="binding site" evidence="12">
    <location>
        <position position="238"/>
    </location>
    <ligand>
        <name>K(+)</name>
        <dbReference type="ChEBI" id="CHEBI:29103"/>
    </ligand>
</feature>
<comment type="activity regulation">
    <text evidence="12">Activated by a monovalent cation that binds near, but not in, the active site. The most likely occupant of the site in vivo is potassium. Ion binding induces a conformational change that may alter substrate affinity.</text>
</comment>
<evidence type="ECO:0000256" key="2">
    <source>
        <dbReference type="ARBA" id="ARBA00012035"/>
    </source>
</evidence>
<feature type="binding site" evidence="12">
    <location>
        <position position="279"/>
    </location>
    <ligand>
        <name>K(+)</name>
        <dbReference type="ChEBI" id="CHEBI:29103"/>
    </ligand>
</feature>
<feature type="binding site" evidence="12">
    <location>
        <position position="268"/>
    </location>
    <ligand>
        <name>ATP</name>
        <dbReference type="ChEBI" id="CHEBI:30616"/>
    </ligand>
</feature>
<sequence>MKKPRITVIGSINMDLVTKTSTVPKVGETVIGESYFTIPGGKGANQAVAAARLGAEVTLIGCVGDDTFGGELKRHLAQQEVSTDYIKTISDTSTGIAAITLSEGDNSIIVVPGANNFVTPEVVKHHEHLIAKSDIVLLQLEIPLSSVLEATELAQKHNVPVILNPAPIQNLPKDLVLQVDYMTPNEHEQEMLLSNSELSAAELSQIKEKCIVTQGSKGVKLYQTEEQLIPSYPVEAVDSTGAGDSFNGALAVSLSKGMSLQEACQFANAVGALSVTKLGAQAGMPTLEEVEKFMSAY</sequence>
<evidence type="ECO:0000256" key="6">
    <source>
        <dbReference type="ARBA" id="ARBA00022741"/>
    </source>
</evidence>
<feature type="binding site" evidence="12">
    <location>
        <begin position="13"/>
        <end position="15"/>
    </location>
    <ligand>
        <name>substrate</name>
    </ligand>
</feature>
<comment type="pathway">
    <text evidence="12">Carbohydrate metabolism; D-ribose degradation; D-ribose 5-phosphate from beta-D-ribopyranose: step 2/2.</text>
</comment>
<dbReference type="InterPro" id="IPR011877">
    <property type="entry name" value="Ribokinase"/>
</dbReference>
<feature type="domain" description="Carbohydrate kinase PfkB" evidence="13">
    <location>
        <begin position="5"/>
        <end position="286"/>
    </location>
</feature>
<comment type="caution">
    <text evidence="12">Lacks conserved residue(s) required for the propagation of feature annotation.</text>
</comment>
<keyword evidence="7 12" id="KW-0418">Kinase</keyword>
<keyword evidence="4 12" id="KW-0808">Transferase</keyword>
<keyword evidence="15" id="KW-1185">Reference proteome</keyword>
<keyword evidence="12" id="KW-0963">Cytoplasm</keyword>
<accession>A0ABS7UVR8</accession>
<feature type="active site" description="Proton acceptor" evidence="12">
    <location>
        <position position="244"/>
    </location>
</feature>
<keyword evidence="8 12" id="KW-0067">ATP-binding</keyword>
<comment type="subcellular location">
    <subcellularLocation>
        <location evidence="12">Cytoplasm</location>
    </subcellularLocation>
</comment>
<organism evidence="14 15">
    <name type="scientific">Metabacillus rhizolycopersici</name>
    <dbReference type="NCBI Taxonomy" id="2875709"/>
    <lineage>
        <taxon>Bacteria</taxon>
        <taxon>Bacillati</taxon>
        <taxon>Bacillota</taxon>
        <taxon>Bacilli</taxon>
        <taxon>Bacillales</taxon>
        <taxon>Bacillaceae</taxon>
        <taxon>Metabacillus</taxon>
    </lineage>
</organism>
<feature type="binding site" evidence="12">
    <location>
        <position position="240"/>
    </location>
    <ligand>
        <name>K(+)</name>
        <dbReference type="ChEBI" id="CHEBI:29103"/>
    </ligand>
</feature>
<comment type="catalytic activity">
    <reaction evidence="12">
        <text>D-ribose + ATP = D-ribose 5-phosphate + ADP + H(+)</text>
        <dbReference type="Rhea" id="RHEA:13697"/>
        <dbReference type="ChEBI" id="CHEBI:15378"/>
        <dbReference type="ChEBI" id="CHEBI:30616"/>
        <dbReference type="ChEBI" id="CHEBI:47013"/>
        <dbReference type="ChEBI" id="CHEBI:78346"/>
        <dbReference type="ChEBI" id="CHEBI:456216"/>
        <dbReference type="EC" id="2.7.1.15"/>
    </reaction>
</comment>
<feature type="binding site" evidence="12">
    <location>
        <begin position="41"/>
        <end position="45"/>
    </location>
    <ligand>
        <name>substrate</name>
    </ligand>
</feature>
<dbReference type="PROSITE" id="PS00584">
    <property type="entry name" value="PFKB_KINASES_2"/>
    <property type="match status" value="1"/>
</dbReference>
<evidence type="ECO:0000313" key="15">
    <source>
        <dbReference type="Proteomes" id="UP001165287"/>
    </source>
</evidence>
<keyword evidence="9 12" id="KW-0460">Magnesium</keyword>
<gene>
    <name evidence="12 14" type="primary">rbsK</name>
    <name evidence="14" type="ORF">K9V48_18280</name>
</gene>
<dbReference type="EC" id="2.7.1.15" evidence="2 12"/>
<evidence type="ECO:0000256" key="11">
    <source>
        <dbReference type="ARBA" id="ARBA00023277"/>
    </source>
</evidence>
<dbReference type="EMBL" id="JAIQUM010000047">
    <property type="protein sequence ID" value="MBZ5752144.1"/>
    <property type="molecule type" value="Genomic_DNA"/>
</dbReference>
<dbReference type="PANTHER" id="PTHR10584">
    <property type="entry name" value="SUGAR KINASE"/>
    <property type="match status" value="1"/>
</dbReference>
<feature type="binding site" evidence="12">
    <location>
        <begin position="243"/>
        <end position="244"/>
    </location>
    <ligand>
        <name>ATP</name>
        <dbReference type="ChEBI" id="CHEBI:30616"/>
    </ligand>
</feature>
<dbReference type="Proteomes" id="UP001165287">
    <property type="component" value="Unassembled WGS sequence"/>
</dbReference>
<evidence type="ECO:0000256" key="9">
    <source>
        <dbReference type="ARBA" id="ARBA00022842"/>
    </source>
</evidence>
<dbReference type="SUPFAM" id="SSF53613">
    <property type="entry name" value="Ribokinase-like"/>
    <property type="match status" value="1"/>
</dbReference>
<feature type="binding site" evidence="12">
    <location>
        <position position="141"/>
    </location>
    <ligand>
        <name>substrate</name>
    </ligand>
</feature>
<keyword evidence="10 12" id="KW-0630">Potassium</keyword>
<comment type="cofactor">
    <cofactor evidence="12">
        <name>Mg(2+)</name>
        <dbReference type="ChEBI" id="CHEBI:18420"/>
    </cofactor>
    <text evidence="12">Requires a divalent cation, most likely magnesium in vivo, as an electrophilic catalyst to aid phosphoryl group transfer. It is the chelate of the metal and the nucleotide that is the actual substrate.</text>
</comment>
<evidence type="ECO:0000256" key="7">
    <source>
        <dbReference type="ARBA" id="ARBA00022777"/>
    </source>
</evidence>
<feature type="binding site" evidence="12">
    <location>
        <position position="274"/>
    </location>
    <ligand>
        <name>K(+)</name>
        <dbReference type="ChEBI" id="CHEBI:29103"/>
    </ligand>
</feature>
<evidence type="ECO:0000256" key="12">
    <source>
        <dbReference type="HAMAP-Rule" id="MF_01987"/>
    </source>
</evidence>
<keyword evidence="5 12" id="KW-0479">Metal-binding</keyword>
<keyword evidence="11 12" id="KW-0119">Carbohydrate metabolism</keyword>
<dbReference type="InterPro" id="IPR002139">
    <property type="entry name" value="Ribo/fructo_kinase"/>
</dbReference>
<dbReference type="Gene3D" id="3.40.1190.20">
    <property type="match status" value="1"/>
</dbReference>
<comment type="function">
    <text evidence="12">Catalyzes the phosphorylation of ribose at O-5 in a reaction requiring ATP and magnesium. The resulting D-ribose-5-phosphate can then be used either for sythesis of nucleotides, histidine, and tryptophan, or as a component of the pentose phosphate pathway.</text>
</comment>
<dbReference type="PANTHER" id="PTHR10584:SF166">
    <property type="entry name" value="RIBOKINASE"/>
    <property type="match status" value="1"/>
</dbReference>
<dbReference type="Pfam" id="PF00294">
    <property type="entry name" value="PfkB"/>
    <property type="match status" value="1"/>
</dbReference>
<name>A0ABS7UVR8_9BACI</name>
<dbReference type="RefSeq" id="WP_224140606.1">
    <property type="nucleotide sequence ID" value="NZ_JAIQUM010000047.1"/>
</dbReference>
<dbReference type="CDD" id="cd01174">
    <property type="entry name" value="ribokinase"/>
    <property type="match status" value="1"/>
</dbReference>
<evidence type="ECO:0000256" key="5">
    <source>
        <dbReference type="ARBA" id="ARBA00022723"/>
    </source>
</evidence>
<evidence type="ECO:0000259" key="13">
    <source>
        <dbReference type="Pfam" id="PF00294"/>
    </source>
</evidence>
<keyword evidence="6 12" id="KW-0547">Nucleotide-binding</keyword>
<evidence type="ECO:0000256" key="4">
    <source>
        <dbReference type="ARBA" id="ARBA00022679"/>
    </source>
</evidence>
<evidence type="ECO:0000256" key="8">
    <source>
        <dbReference type="ARBA" id="ARBA00022840"/>
    </source>
</evidence>
<protein>
    <recommendedName>
        <fullName evidence="3 12">Ribokinase</fullName>
        <shortName evidence="12">RK</shortName>
        <ecNumber evidence="2 12">2.7.1.15</ecNumber>
    </recommendedName>
</protein>
<dbReference type="InterPro" id="IPR011611">
    <property type="entry name" value="PfkB_dom"/>
</dbReference>
<feature type="binding site" evidence="12">
    <location>
        <position position="185"/>
    </location>
    <ligand>
        <name>ATP</name>
        <dbReference type="ChEBI" id="CHEBI:30616"/>
    </ligand>
</feature>
<comment type="similarity">
    <text evidence="1">Belongs to the carbohydrate kinase pfkB family.</text>
</comment>
<dbReference type="HAMAP" id="MF_01987">
    <property type="entry name" value="Ribokinase"/>
    <property type="match status" value="1"/>
</dbReference>
<reference evidence="14" key="1">
    <citation type="submission" date="2024-05" db="EMBL/GenBank/DDBJ databases">
        <title>Metabacillus sp. nov., isolated from the rhizosphere soil of tomato plants.</title>
        <authorList>
            <person name="Ma R."/>
        </authorList>
    </citation>
    <scope>NUCLEOTIDE SEQUENCE</scope>
    <source>
        <strain evidence="14">DBTR6</strain>
    </source>
</reference>
<feature type="binding site" evidence="12">
    <location>
        <begin position="213"/>
        <end position="218"/>
    </location>
    <ligand>
        <name>ATP</name>
        <dbReference type="ChEBI" id="CHEBI:30616"/>
    </ligand>
</feature>
<evidence type="ECO:0000313" key="14">
    <source>
        <dbReference type="EMBL" id="MBZ5752144.1"/>
    </source>
</evidence>
<dbReference type="NCBIfam" id="TIGR02152">
    <property type="entry name" value="D_ribokin_bact"/>
    <property type="match status" value="1"/>
</dbReference>
<dbReference type="InterPro" id="IPR029056">
    <property type="entry name" value="Ribokinase-like"/>
</dbReference>
<evidence type="ECO:0000256" key="3">
    <source>
        <dbReference type="ARBA" id="ARBA00016943"/>
    </source>
</evidence>
<dbReference type="GO" id="GO:0004747">
    <property type="term" value="F:ribokinase activity"/>
    <property type="evidence" value="ECO:0007669"/>
    <property type="project" value="UniProtKB-EC"/>
</dbReference>
<proteinExistence type="inferred from homology"/>